<protein>
    <submittedName>
        <fullName evidence="3">Uncharacterized protein</fullName>
    </submittedName>
</protein>
<feature type="compositionally biased region" description="Low complexity" evidence="2">
    <location>
        <begin position="238"/>
        <end position="275"/>
    </location>
</feature>
<feature type="coiled-coil region" evidence="1">
    <location>
        <begin position="10"/>
        <end position="37"/>
    </location>
</feature>
<name>A0AAD2FEF8_9STRA</name>
<evidence type="ECO:0000256" key="1">
    <source>
        <dbReference type="SAM" id="Coils"/>
    </source>
</evidence>
<keyword evidence="1" id="KW-0175">Coiled coil</keyword>
<organism evidence="3 4">
    <name type="scientific">Cylindrotheca closterium</name>
    <dbReference type="NCBI Taxonomy" id="2856"/>
    <lineage>
        <taxon>Eukaryota</taxon>
        <taxon>Sar</taxon>
        <taxon>Stramenopiles</taxon>
        <taxon>Ochrophyta</taxon>
        <taxon>Bacillariophyta</taxon>
        <taxon>Bacillariophyceae</taxon>
        <taxon>Bacillariophycidae</taxon>
        <taxon>Bacillariales</taxon>
        <taxon>Bacillariaceae</taxon>
        <taxon>Cylindrotheca</taxon>
    </lineage>
</organism>
<sequence>MGQNQSSPDLKEIDDDIHKKRRELLELKEVGKRQEEKFYDELFEVESELYQMKMRLFKKGEESKSIWNFWDYAKEVQHTLHSNKPQRSSRPSPAVTTKPSESRALVAPWYFFNIHSLFEAMLLRRLHIAMMLQGQRDVQSSSWNSVIVHIYHMIPGVRDDKKKSQDDFETKNAEIQKNMAQAKESYQKQLKLQKEVLQLMIQEARKDNKQQVHRESTISYGSASTKPLPDVVSPPIKSPSDASPTDDSSDASSLTSSGSSSAGGEESSVSSSEAEALTERV</sequence>
<dbReference type="EMBL" id="CAKOGP040000224">
    <property type="protein sequence ID" value="CAJ1932605.1"/>
    <property type="molecule type" value="Genomic_DNA"/>
</dbReference>
<evidence type="ECO:0000256" key="2">
    <source>
        <dbReference type="SAM" id="MobiDB-lite"/>
    </source>
</evidence>
<evidence type="ECO:0000313" key="3">
    <source>
        <dbReference type="EMBL" id="CAJ1932605.1"/>
    </source>
</evidence>
<comment type="caution">
    <text evidence="3">The sequence shown here is derived from an EMBL/GenBank/DDBJ whole genome shotgun (WGS) entry which is preliminary data.</text>
</comment>
<feature type="compositionally biased region" description="Basic and acidic residues" evidence="2">
    <location>
        <begin position="206"/>
        <end position="216"/>
    </location>
</feature>
<reference evidence="3" key="1">
    <citation type="submission" date="2023-08" db="EMBL/GenBank/DDBJ databases">
        <authorList>
            <person name="Audoor S."/>
            <person name="Bilcke G."/>
        </authorList>
    </citation>
    <scope>NUCLEOTIDE SEQUENCE</scope>
</reference>
<dbReference type="AlphaFoldDB" id="A0AAD2FEF8"/>
<gene>
    <name evidence="3" type="ORF">CYCCA115_LOCUS2920</name>
</gene>
<proteinExistence type="predicted"/>
<keyword evidence="4" id="KW-1185">Reference proteome</keyword>
<dbReference type="Proteomes" id="UP001295423">
    <property type="component" value="Unassembled WGS sequence"/>
</dbReference>
<evidence type="ECO:0000313" key="4">
    <source>
        <dbReference type="Proteomes" id="UP001295423"/>
    </source>
</evidence>
<accession>A0AAD2FEF8</accession>
<feature type="region of interest" description="Disordered" evidence="2">
    <location>
        <begin position="206"/>
        <end position="281"/>
    </location>
</feature>